<name>A0A918S3R7_9GAMM</name>
<keyword evidence="1" id="KW-0472">Membrane</keyword>
<dbReference type="EMBL" id="BMXA01000014">
    <property type="protein sequence ID" value="GHA22486.1"/>
    <property type="molecule type" value="Genomic_DNA"/>
</dbReference>
<organism evidence="2 3">
    <name type="scientific">Arenicella chitinivorans</name>
    <dbReference type="NCBI Taxonomy" id="1329800"/>
    <lineage>
        <taxon>Bacteria</taxon>
        <taxon>Pseudomonadati</taxon>
        <taxon>Pseudomonadota</taxon>
        <taxon>Gammaproteobacteria</taxon>
        <taxon>Arenicellales</taxon>
        <taxon>Arenicellaceae</taxon>
        <taxon>Arenicella</taxon>
    </lineage>
</organism>
<proteinExistence type="predicted"/>
<sequence>MQIEARFRRRSIVNQSLDHLQSIDLEKLSEIDELWQVKVGAEPYIDQGIGESASCDITDCLVKGVEGALSYASRLEGSVIDKATSDDILILTVDLDLIDFKEFSCHTFPKIIGAFNPYRASIVTDLDLDLDDFEDIVGRVQKTGKDVDGRDSVYRFCAANFFDSEMCNRAFGLTPQKVVTALQKSLVYADLIFGGALMILSISPLVGKDLLAADEMIKRELSNL</sequence>
<dbReference type="RefSeq" id="WP_189403037.1">
    <property type="nucleotide sequence ID" value="NZ_BMXA01000014.1"/>
</dbReference>
<evidence type="ECO:0000256" key="1">
    <source>
        <dbReference type="SAM" id="Phobius"/>
    </source>
</evidence>
<comment type="caution">
    <text evidence="2">The sequence shown here is derived from an EMBL/GenBank/DDBJ whole genome shotgun (WGS) entry which is preliminary data.</text>
</comment>
<evidence type="ECO:0000313" key="2">
    <source>
        <dbReference type="EMBL" id="GHA22486.1"/>
    </source>
</evidence>
<keyword evidence="1" id="KW-0812">Transmembrane</keyword>
<reference evidence="2" key="1">
    <citation type="journal article" date="2014" name="Int. J. Syst. Evol. Microbiol.">
        <title>Complete genome sequence of Corynebacterium casei LMG S-19264T (=DSM 44701T), isolated from a smear-ripened cheese.</title>
        <authorList>
            <consortium name="US DOE Joint Genome Institute (JGI-PGF)"/>
            <person name="Walter F."/>
            <person name="Albersmeier A."/>
            <person name="Kalinowski J."/>
            <person name="Ruckert C."/>
        </authorList>
    </citation>
    <scope>NUCLEOTIDE SEQUENCE</scope>
    <source>
        <strain evidence="2">KCTC 12711</strain>
    </source>
</reference>
<gene>
    <name evidence="2" type="ORF">GCM10008090_35260</name>
</gene>
<accession>A0A918S3R7</accession>
<evidence type="ECO:0000313" key="3">
    <source>
        <dbReference type="Proteomes" id="UP000614811"/>
    </source>
</evidence>
<keyword evidence="1" id="KW-1133">Transmembrane helix</keyword>
<feature type="transmembrane region" description="Helical" evidence="1">
    <location>
        <begin position="186"/>
        <end position="206"/>
    </location>
</feature>
<keyword evidence="3" id="KW-1185">Reference proteome</keyword>
<dbReference type="AlphaFoldDB" id="A0A918S3R7"/>
<protein>
    <submittedName>
        <fullName evidence="2">Uncharacterized protein</fullName>
    </submittedName>
</protein>
<dbReference type="Proteomes" id="UP000614811">
    <property type="component" value="Unassembled WGS sequence"/>
</dbReference>
<reference evidence="2" key="2">
    <citation type="submission" date="2020-09" db="EMBL/GenBank/DDBJ databases">
        <authorList>
            <person name="Sun Q."/>
            <person name="Kim S."/>
        </authorList>
    </citation>
    <scope>NUCLEOTIDE SEQUENCE</scope>
    <source>
        <strain evidence="2">KCTC 12711</strain>
    </source>
</reference>